<name>A0A3M6UKL2_POCDA</name>
<sequence>MYLLTAVKPIVTGETYTANRLKKAFIWQSTLPKGHLPEISTPAANGMTKMALNRSLIANAMILVFLYTAIHTMMLPARDIIFSAIIKLDSTMVKATLRDVDETNVCPKLASNGLVSNETSWAAGGAFDSPVMLNMTNFLPS</sequence>
<evidence type="ECO:0000256" key="1">
    <source>
        <dbReference type="SAM" id="Phobius"/>
    </source>
</evidence>
<gene>
    <name evidence="2" type="ORF">pdam_00013635</name>
</gene>
<reference evidence="2 3" key="1">
    <citation type="journal article" date="2018" name="Sci. Rep.">
        <title>Comparative analysis of the Pocillopora damicornis genome highlights role of immune system in coral evolution.</title>
        <authorList>
            <person name="Cunning R."/>
            <person name="Bay R.A."/>
            <person name="Gillette P."/>
            <person name="Baker A.C."/>
            <person name="Traylor-Knowles N."/>
        </authorList>
    </citation>
    <scope>NUCLEOTIDE SEQUENCE [LARGE SCALE GENOMIC DNA]</scope>
    <source>
        <strain evidence="2">RSMAS</strain>
        <tissue evidence="2">Whole animal</tissue>
    </source>
</reference>
<dbReference type="EMBL" id="RCHS01001299">
    <property type="protein sequence ID" value="RMX54207.1"/>
    <property type="molecule type" value="Genomic_DNA"/>
</dbReference>
<proteinExistence type="predicted"/>
<keyword evidence="1" id="KW-0812">Transmembrane</keyword>
<keyword evidence="3" id="KW-1185">Reference proteome</keyword>
<organism evidence="2 3">
    <name type="scientific">Pocillopora damicornis</name>
    <name type="common">Cauliflower coral</name>
    <name type="synonym">Millepora damicornis</name>
    <dbReference type="NCBI Taxonomy" id="46731"/>
    <lineage>
        <taxon>Eukaryota</taxon>
        <taxon>Metazoa</taxon>
        <taxon>Cnidaria</taxon>
        <taxon>Anthozoa</taxon>
        <taxon>Hexacorallia</taxon>
        <taxon>Scleractinia</taxon>
        <taxon>Astrocoeniina</taxon>
        <taxon>Pocilloporidae</taxon>
        <taxon>Pocillopora</taxon>
    </lineage>
</organism>
<evidence type="ECO:0000313" key="3">
    <source>
        <dbReference type="Proteomes" id="UP000275408"/>
    </source>
</evidence>
<feature type="transmembrane region" description="Helical" evidence="1">
    <location>
        <begin position="56"/>
        <end position="77"/>
    </location>
</feature>
<keyword evidence="1" id="KW-0472">Membrane</keyword>
<comment type="caution">
    <text evidence="2">The sequence shown here is derived from an EMBL/GenBank/DDBJ whole genome shotgun (WGS) entry which is preliminary data.</text>
</comment>
<keyword evidence="1" id="KW-1133">Transmembrane helix</keyword>
<dbReference type="Proteomes" id="UP000275408">
    <property type="component" value="Unassembled WGS sequence"/>
</dbReference>
<dbReference type="AlphaFoldDB" id="A0A3M6UKL2"/>
<evidence type="ECO:0000313" key="2">
    <source>
        <dbReference type="EMBL" id="RMX54207.1"/>
    </source>
</evidence>
<feature type="non-terminal residue" evidence="2">
    <location>
        <position position="141"/>
    </location>
</feature>
<protein>
    <submittedName>
        <fullName evidence="2">Uncharacterized protein</fullName>
    </submittedName>
</protein>
<accession>A0A3M6UKL2</accession>